<dbReference type="InterPro" id="IPR036737">
    <property type="entry name" value="OmpA-like_sf"/>
</dbReference>
<dbReference type="PANTHER" id="PTHR30329:SF21">
    <property type="entry name" value="LIPOPROTEIN YIAD-RELATED"/>
    <property type="match status" value="1"/>
</dbReference>
<evidence type="ECO:0000313" key="10">
    <source>
        <dbReference type="Proteomes" id="UP000326857"/>
    </source>
</evidence>
<organism evidence="7 9">
    <name type="scientific">Sphingomonas aurantiaca</name>
    <dbReference type="NCBI Taxonomy" id="185949"/>
    <lineage>
        <taxon>Bacteria</taxon>
        <taxon>Pseudomonadati</taxon>
        <taxon>Pseudomonadota</taxon>
        <taxon>Alphaproteobacteria</taxon>
        <taxon>Sphingomonadales</taxon>
        <taxon>Sphingomonadaceae</taxon>
        <taxon>Sphingomonas</taxon>
    </lineage>
</organism>
<sequence>MTRTFTRAAFGVLMIAATTAPALAQAGEGARDGGRYDMSRAPWSRPGYRLEGAGVPILFPELRNTPRGRAFVMPNFDANGDGRINRREADDANREFARIAGPRRDRFDWDAYGRDPRGYRGGTTVVETTTTWDRSAMRNYGFRQTPRGATLTLQEDVLFRTDSDVLRPGAIEKLRPLARYLRGNPGVRVAIDGFTDSRGTDAHNQDLSERRAASVRQAFDDMDVVRARFSVVGHGESQPVATNTTAAGMRLNRRVEVTLLGQRADRF</sequence>
<dbReference type="InterPro" id="IPR006665">
    <property type="entry name" value="OmpA-like"/>
</dbReference>
<dbReference type="Pfam" id="PF00691">
    <property type="entry name" value="OmpA"/>
    <property type="match status" value="1"/>
</dbReference>
<proteinExistence type="predicted"/>
<keyword evidence="9" id="KW-1185">Reference proteome</keyword>
<feature type="signal peptide" evidence="5">
    <location>
        <begin position="1"/>
        <end position="24"/>
    </location>
</feature>
<evidence type="ECO:0000313" key="8">
    <source>
        <dbReference type="EMBL" id="VVT02091.1"/>
    </source>
</evidence>
<dbReference type="PRINTS" id="PR01023">
    <property type="entry name" value="NAFLGMOTY"/>
</dbReference>
<reference evidence="8 10" key="2">
    <citation type="submission" date="2019-09" db="EMBL/GenBank/DDBJ databases">
        <authorList>
            <person name="Dittami M. S."/>
        </authorList>
    </citation>
    <scope>NUCLEOTIDE SEQUENCE [LARGE SCALE GENOMIC DNA]</scope>
    <source>
        <strain evidence="8">SPHINGO391</strain>
    </source>
</reference>
<keyword evidence="2 4" id="KW-0472">Membrane</keyword>
<dbReference type="EMBL" id="QAOG01000001">
    <property type="protein sequence ID" value="PTQ61749.1"/>
    <property type="molecule type" value="Genomic_DNA"/>
</dbReference>
<protein>
    <submittedName>
        <fullName evidence="8">Flagellar motor protein MotB</fullName>
    </submittedName>
    <submittedName>
        <fullName evidence="7">OmpA family protein</fullName>
    </submittedName>
</protein>
<keyword evidence="3" id="KW-0998">Cell outer membrane</keyword>
<name>A0A2T5GQY4_9SPHN</name>
<feature type="chain" id="PRO_5044580799" evidence="5">
    <location>
        <begin position="25"/>
        <end position="267"/>
    </location>
</feature>
<comment type="subcellular location">
    <subcellularLocation>
        <location evidence="1">Cell outer membrane</location>
    </subcellularLocation>
</comment>
<evidence type="ECO:0000256" key="1">
    <source>
        <dbReference type="ARBA" id="ARBA00004442"/>
    </source>
</evidence>
<feature type="domain" description="OmpA-like" evidence="6">
    <location>
        <begin position="147"/>
        <end position="263"/>
    </location>
</feature>
<evidence type="ECO:0000259" key="6">
    <source>
        <dbReference type="PROSITE" id="PS51123"/>
    </source>
</evidence>
<reference evidence="7 9" key="1">
    <citation type="submission" date="2018-04" db="EMBL/GenBank/DDBJ databases">
        <title>Genomic Encyclopedia of Type Strains, Phase III (KMG-III): the genomes of soil and plant-associated and newly described type strains.</title>
        <authorList>
            <person name="Whitman W."/>
        </authorList>
    </citation>
    <scope>NUCLEOTIDE SEQUENCE [LARGE SCALE GENOMIC DNA]</scope>
    <source>
        <strain evidence="7 9">MA101b</strain>
    </source>
</reference>
<dbReference type="InterPro" id="IPR050330">
    <property type="entry name" value="Bact_OuterMem_StrucFunc"/>
</dbReference>
<evidence type="ECO:0000256" key="3">
    <source>
        <dbReference type="ARBA" id="ARBA00023237"/>
    </source>
</evidence>
<dbReference type="AlphaFoldDB" id="A0A2T5GQY4"/>
<accession>A0A2T5GQY4</accession>
<evidence type="ECO:0000313" key="9">
    <source>
        <dbReference type="Proteomes" id="UP000244189"/>
    </source>
</evidence>
<keyword evidence="8" id="KW-0282">Flagellum</keyword>
<dbReference type="PANTHER" id="PTHR30329">
    <property type="entry name" value="STATOR ELEMENT OF FLAGELLAR MOTOR COMPLEX"/>
    <property type="match status" value="1"/>
</dbReference>
<dbReference type="RefSeq" id="WP_234422520.1">
    <property type="nucleotide sequence ID" value="NZ_JASPFP010000001.1"/>
</dbReference>
<dbReference type="CDD" id="cd07185">
    <property type="entry name" value="OmpA_C-like"/>
    <property type="match status" value="1"/>
</dbReference>
<dbReference type="PRINTS" id="PR01021">
    <property type="entry name" value="OMPADOMAIN"/>
</dbReference>
<keyword evidence="8" id="KW-0966">Cell projection</keyword>
<dbReference type="Proteomes" id="UP000326857">
    <property type="component" value="Unassembled WGS sequence"/>
</dbReference>
<dbReference type="Gene3D" id="3.30.1330.60">
    <property type="entry name" value="OmpA-like domain"/>
    <property type="match status" value="1"/>
</dbReference>
<evidence type="ECO:0000313" key="7">
    <source>
        <dbReference type="EMBL" id="PTQ61749.1"/>
    </source>
</evidence>
<evidence type="ECO:0000256" key="4">
    <source>
        <dbReference type="PROSITE-ProRule" id="PRU00473"/>
    </source>
</evidence>
<dbReference type="EMBL" id="CABVLI010000029">
    <property type="protein sequence ID" value="VVT02091.1"/>
    <property type="molecule type" value="Genomic_DNA"/>
</dbReference>
<keyword evidence="8" id="KW-0969">Cilium</keyword>
<accession>A0A5E7Y6A7</accession>
<keyword evidence="5" id="KW-0732">Signal</keyword>
<evidence type="ECO:0000256" key="2">
    <source>
        <dbReference type="ARBA" id="ARBA00023136"/>
    </source>
</evidence>
<dbReference type="PROSITE" id="PS51123">
    <property type="entry name" value="OMPA_2"/>
    <property type="match status" value="1"/>
</dbReference>
<dbReference type="SUPFAM" id="SSF103088">
    <property type="entry name" value="OmpA-like"/>
    <property type="match status" value="1"/>
</dbReference>
<dbReference type="GO" id="GO:0009279">
    <property type="term" value="C:cell outer membrane"/>
    <property type="evidence" value="ECO:0007669"/>
    <property type="project" value="UniProtKB-SubCell"/>
</dbReference>
<dbReference type="Proteomes" id="UP000244189">
    <property type="component" value="Unassembled WGS sequence"/>
</dbReference>
<gene>
    <name evidence="7" type="ORF">C8J26_0015</name>
    <name evidence="8" type="ORF">SPHINGO391_350336</name>
</gene>
<evidence type="ECO:0000256" key="5">
    <source>
        <dbReference type="SAM" id="SignalP"/>
    </source>
</evidence>
<dbReference type="InterPro" id="IPR006664">
    <property type="entry name" value="OMP_bac"/>
</dbReference>